<name>A0A165YLE1_9AGAM</name>
<dbReference type="AlphaFoldDB" id="A0A165YLE1"/>
<dbReference type="STRING" id="436010.A0A165YLE1"/>
<evidence type="ECO:0000313" key="2">
    <source>
        <dbReference type="EMBL" id="KZP09685.1"/>
    </source>
</evidence>
<reference evidence="2 3" key="1">
    <citation type="journal article" date="2016" name="Mol. Biol. Evol.">
        <title>Comparative Genomics of Early-Diverging Mushroom-Forming Fungi Provides Insights into the Origins of Lignocellulose Decay Capabilities.</title>
        <authorList>
            <person name="Nagy L.G."/>
            <person name="Riley R."/>
            <person name="Tritt A."/>
            <person name="Adam C."/>
            <person name="Daum C."/>
            <person name="Floudas D."/>
            <person name="Sun H."/>
            <person name="Yadav J.S."/>
            <person name="Pangilinan J."/>
            <person name="Larsson K.H."/>
            <person name="Matsuura K."/>
            <person name="Barry K."/>
            <person name="Labutti K."/>
            <person name="Kuo R."/>
            <person name="Ohm R.A."/>
            <person name="Bhattacharya S.S."/>
            <person name="Shirouzu T."/>
            <person name="Yoshinaga Y."/>
            <person name="Martin F.M."/>
            <person name="Grigoriev I.V."/>
            <person name="Hibbett D.S."/>
        </authorList>
    </citation>
    <scope>NUCLEOTIDE SEQUENCE [LARGE SCALE GENOMIC DNA]</scope>
    <source>
        <strain evidence="2 3">CBS 109695</strain>
    </source>
</reference>
<proteinExistence type="predicted"/>
<feature type="region of interest" description="Disordered" evidence="1">
    <location>
        <begin position="451"/>
        <end position="474"/>
    </location>
</feature>
<organism evidence="2 3">
    <name type="scientific">Athelia psychrophila</name>
    <dbReference type="NCBI Taxonomy" id="1759441"/>
    <lineage>
        <taxon>Eukaryota</taxon>
        <taxon>Fungi</taxon>
        <taxon>Dikarya</taxon>
        <taxon>Basidiomycota</taxon>
        <taxon>Agaricomycotina</taxon>
        <taxon>Agaricomycetes</taxon>
        <taxon>Agaricomycetidae</taxon>
        <taxon>Atheliales</taxon>
        <taxon>Atheliaceae</taxon>
        <taxon>Athelia</taxon>
    </lineage>
</organism>
<gene>
    <name evidence="2" type="ORF">FIBSPDRAFT_914023</name>
</gene>
<dbReference type="Proteomes" id="UP000076532">
    <property type="component" value="Unassembled WGS sequence"/>
</dbReference>
<accession>A0A165YLE1</accession>
<sequence length="474" mass="53811">MAGHSAVHGDRFTMVKGACSSLAKGAKYQYYPINPPSTGQAASYNQDQPSYDFFELPYRNGNTYWQTINDLHTARNKTERVKLVTKTGISRLPLCAASEAFIHPNKASKFGAMVAQAMSTLPPSFCGPVRDPFLKRNSQYKIYEWMALLHWYIIPIGLELEFHPQVLANFADFVEAVEIAMTIRPRTKEEIGNLFSLIVEFLEEYEKIYVGDDPEKISRCRLCIFQLIHVPQHILWNGSVRLGSQATVERAIGEAGRKIRSKKAPFTNLANNIHEREMVKLLALQIPSLDSPKQAPTPSKTRVFSKVKIQKKYSASDEQLEQHLQWGKVSFRNKSTLNSRLSEMRSEVAGRSTRFFELHNIHDNSIPSFGEALAFYTVASVPDTEEELLVVYHPVTEVQQVLRRWQGRWSDTICTARVSSIQSIVGIWVGQQTNRVHILRKHPGVDLLNEMERGNQDLEGDETDTEHADGMDTM</sequence>
<evidence type="ECO:0000313" key="3">
    <source>
        <dbReference type="Proteomes" id="UP000076532"/>
    </source>
</evidence>
<protein>
    <submittedName>
        <fullName evidence="2">Uncharacterized protein</fullName>
    </submittedName>
</protein>
<dbReference type="EMBL" id="KV417694">
    <property type="protein sequence ID" value="KZP09685.1"/>
    <property type="molecule type" value="Genomic_DNA"/>
</dbReference>
<keyword evidence="3" id="KW-1185">Reference proteome</keyword>
<evidence type="ECO:0000256" key="1">
    <source>
        <dbReference type="SAM" id="MobiDB-lite"/>
    </source>
</evidence>
<dbReference type="OrthoDB" id="3359887at2759"/>
<feature type="compositionally biased region" description="Basic and acidic residues" evidence="1">
    <location>
        <begin position="465"/>
        <end position="474"/>
    </location>
</feature>